<dbReference type="AlphaFoldDB" id="A0A9Q1IXG8"/>
<dbReference type="InterPro" id="IPR038717">
    <property type="entry name" value="Tc1-like_DDE_dom"/>
</dbReference>
<comment type="caution">
    <text evidence="3">The sequence shown here is derived from an EMBL/GenBank/DDBJ whole genome shotgun (WGS) entry which is preliminary data.</text>
</comment>
<dbReference type="OrthoDB" id="8829497at2759"/>
<feature type="domain" description="Tc1-like transposase DDE" evidence="2">
    <location>
        <begin position="105"/>
        <end position="223"/>
    </location>
</feature>
<reference evidence="3" key="1">
    <citation type="journal article" date="2023" name="Science">
        <title>Genome structures resolve the early diversification of teleost fishes.</title>
        <authorList>
            <person name="Parey E."/>
            <person name="Louis A."/>
            <person name="Montfort J."/>
            <person name="Bouchez O."/>
            <person name="Roques C."/>
            <person name="Iampietro C."/>
            <person name="Lluch J."/>
            <person name="Castinel A."/>
            <person name="Donnadieu C."/>
            <person name="Desvignes T."/>
            <person name="Floi Bucao C."/>
            <person name="Jouanno E."/>
            <person name="Wen M."/>
            <person name="Mejri S."/>
            <person name="Dirks R."/>
            <person name="Jansen H."/>
            <person name="Henkel C."/>
            <person name="Chen W.J."/>
            <person name="Zahm M."/>
            <person name="Cabau C."/>
            <person name="Klopp C."/>
            <person name="Thompson A.W."/>
            <person name="Robinson-Rechavi M."/>
            <person name="Braasch I."/>
            <person name="Lecointre G."/>
            <person name="Bobe J."/>
            <person name="Postlethwait J.H."/>
            <person name="Berthelot C."/>
            <person name="Roest Crollius H."/>
            <person name="Guiguen Y."/>
        </authorList>
    </citation>
    <scope>NUCLEOTIDE SEQUENCE</scope>
    <source>
        <strain evidence="3">WJC10195</strain>
    </source>
</reference>
<evidence type="ECO:0000313" key="4">
    <source>
        <dbReference type="Proteomes" id="UP001152622"/>
    </source>
</evidence>
<evidence type="ECO:0000256" key="1">
    <source>
        <dbReference type="SAM" id="MobiDB-lite"/>
    </source>
</evidence>
<proteinExistence type="predicted"/>
<feature type="compositionally biased region" description="Basic and acidic residues" evidence="1">
    <location>
        <begin position="42"/>
        <end position="54"/>
    </location>
</feature>
<dbReference type="Gene3D" id="3.30.420.10">
    <property type="entry name" value="Ribonuclease H-like superfamily/Ribonuclease H"/>
    <property type="match status" value="1"/>
</dbReference>
<dbReference type="Proteomes" id="UP001152622">
    <property type="component" value="Chromosome 6"/>
</dbReference>
<name>A0A9Q1IXG8_SYNKA</name>
<evidence type="ECO:0000259" key="2">
    <source>
        <dbReference type="Pfam" id="PF13358"/>
    </source>
</evidence>
<keyword evidence="4" id="KW-1185">Reference proteome</keyword>
<sequence length="272" mass="31451">MPRMSQVSRDQAIGMLMTGATQDDVARWFRVAPSTISRLQRRYQDTGVTRDRPRPGQPHVTTRAPDRYIRTTHLRDRFRAAARTAAETRGRTRPQVCPRTVSRRLREEGIRPYRARDRFGGGGVMVWGAIGHGWRLALVFVEGALNARRYIDLILRNHVVPYVTHNPGVLFMQDNARPHVARMSMDFLNEHGVDVLDWPPYSPDMNPIEHIWDILGRRIRRRPAPPQNLVQLRVTLQEEWDRIPQRQINGLVTSVPRRINALQDANGGHTRY</sequence>
<dbReference type="SUPFAM" id="SSF46689">
    <property type="entry name" value="Homeodomain-like"/>
    <property type="match status" value="1"/>
</dbReference>
<evidence type="ECO:0000313" key="3">
    <source>
        <dbReference type="EMBL" id="KAJ8356365.1"/>
    </source>
</evidence>
<accession>A0A9Q1IXG8</accession>
<organism evidence="3 4">
    <name type="scientific">Synaphobranchus kaupii</name>
    <name type="common">Kaup's arrowtooth eel</name>
    <dbReference type="NCBI Taxonomy" id="118154"/>
    <lineage>
        <taxon>Eukaryota</taxon>
        <taxon>Metazoa</taxon>
        <taxon>Chordata</taxon>
        <taxon>Craniata</taxon>
        <taxon>Vertebrata</taxon>
        <taxon>Euteleostomi</taxon>
        <taxon>Actinopterygii</taxon>
        <taxon>Neopterygii</taxon>
        <taxon>Teleostei</taxon>
        <taxon>Anguilliformes</taxon>
        <taxon>Synaphobranchidae</taxon>
        <taxon>Synaphobranchus</taxon>
    </lineage>
</organism>
<dbReference type="InterPro" id="IPR036397">
    <property type="entry name" value="RNaseH_sf"/>
</dbReference>
<dbReference type="InterPro" id="IPR009057">
    <property type="entry name" value="Homeodomain-like_sf"/>
</dbReference>
<dbReference type="GO" id="GO:0003676">
    <property type="term" value="F:nucleic acid binding"/>
    <property type="evidence" value="ECO:0007669"/>
    <property type="project" value="InterPro"/>
</dbReference>
<protein>
    <recommendedName>
        <fullName evidence="2">Tc1-like transposase DDE domain-containing protein</fullName>
    </recommendedName>
</protein>
<dbReference type="EMBL" id="JAINUF010000006">
    <property type="protein sequence ID" value="KAJ8356365.1"/>
    <property type="molecule type" value="Genomic_DNA"/>
</dbReference>
<gene>
    <name evidence="3" type="ORF">SKAU_G00191590</name>
</gene>
<dbReference type="Pfam" id="PF13358">
    <property type="entry name" value="DDE_3"/>
    <property type="match status" value="1"/>
</dbReference>
<feature type="region of interest" description="Disordered" evidence="1">
    <location>
        <begin position="40"/>
        <end position="65"/>
    </location>
</feature>